<proteinExistence type="predicted"/>
<dbReference type="SUPFAM" id="SSF53098">
    <property type="entry name" value="Ribonuclease H-like"/>
    <property type="match status" value="1"/>
</dbReference>
<dbReference type="GO" id="GO:0003676">
    <property type="term" value="F:nucleic acid binding"/>
    <property type="evidence" value="ECO:0007669"/>
    <property type="project" value="InterPro"/>
</dbReference>
<dbReference type="InterPro" id="IPR036397">
    <property type="entry name" value="RNaseH_sf"/>
</dbReference>
<reference evidence="2 3" key="1">
    <citation type="journal article" date="2018" name="Front. Plant Sci.">
        <title>Red Clover (Trifolium pratense) and Zigzag Clover (T. medium) - A Picture of Genomic Similarities and Differences.</title>
        <authorList>
            <person name="Dluhosova J."/>
            <person name="Istvanek J."/>
            <person name="Nedelnik J."/>
            <person name="Repkova J."/>
        </authorList>
    </citation>
    <scope>NUCLEOTIDE SEQUENCE [LARGE SCALE GENOMIC DNA]</scope>
    <source>
        <strain evidence="3">cv. 10/8</strain>
        <tissue evidence="2">Leaf</tissue>
    </source>
</reference>
<dbReference type="Pfam" id="PF00078">
    <property type="entry name" value="RVT_1"/>
    <property type="match status" value="1"/>
</dbReference>
<dbReference type="InterPro" id="IPR000477">
    <property type="entry name" value="RT_dom"/>
</dbReference>
<keyword evidence="3" id="KW-1185">Reference proteome</keyword>
<accession>A0A392M0N9</accession>
<evidence type="ECO:0000259" key="1">
    <source>
        <dbReference type="PROSITE" id="PS50878"/>
    </source>
</evidence>
<dbReference type="InterPro" id="IPR044730">
    <property type="entry name" value="RNase_H-like_dom_plant"/>
</dbReference>
<protein>
    <submittedName>
        <fullName evidence="2">Ribonuclease H protein</fullName>
    </submittedName>
</protein>
<dbReference type="PANTHER" id="PTHR33116">
    <property type="entry name" value="REVERSE TRANSCRIPTASE ZINC-BINDING DOMAIN-CONTAINING PROTEIN-RELATED-RELATED"/>
    <property type="match status" value="1"/>
</dbReference>
<dbReference type="CDD" id="cd01650">
    <property type="entry name" value="RT_nLTR_like"/>
    <property type="match status" value="1"/>
</dbReference>
<evidence type="ECO:0000313" key="2">
    <source>
        <dbReference type="EMBL" id="MCH80548.1"/>
    </source>
</evidence>
<evidence type="ECO:0000313" key="3">
    <source>
        <dbReference type="Proteomes" id="UP000265520"/>
    </source>
</evidence>
<comment type="caution">
    <text evidence="2">The sequence shown here is derived from an EMBL/GenBank/DDBJ whole genome shotgun (WGS) entry which is preliminary data.</text>
</comment>
<dbReference type="InterPro" id="IPR012337">
    <property type="entry name" value="RNaseH-like_sf"/>
</dbReference>
<gene>
    <name evidence="2" type="ORF">A2U01_0001318</name>
</gene>
<dbReference type="Gene3D" id="3.30.420.10">
    <property type="entry name" value="Ribonuclease H-like superfamily/Ribonuclease H"/>
    <property type="match status" value="1"/>
</dbReference>
<dbReference type="InterPro" id="IPR002156">
    <property type="entry name" value="RNaseH_domain"/>
</dbReference>
<dbReference type="PANTHER" id="PTHR33116:SF80">
    <property type="entry name" value="REVERSE TRANSCRIPTASE ZINC-BINDING DOMAIN-CONTAINING PROTEIN"/>
    <property type="match status" value="1"/>
</dbReference>
<name>A0A392M0N9_9FABA</name>
<dbReference type="Pfam" id="PF13966">
    <property type="entry name" value="zf-RVT"/>
    <property type="match status" value="1"/>
</dbReference>
<sequence length="1012" mass="114135">MAKIKSSTKVITTLQDGDNVLTDQNQISNHIVSYYKNLFCSNGVLQESLLAEQVIPNLVTDDVNAILTMLPSHEEIKAAVFSLNKDSAPGPDGFGAFFYQEYWDIVKKDVINAVLQFFVSSWILPGYNSNIIALIPKTPDALSIDQFRPIAMANFKFKIISKILADRLAAIMPSIVSEEQKGFIHGRNIRDCLCIASEAANLLHNKAFGGNLILKIDITKAFDTLDWNFLLKVLKTFGFNDIFCNWISVILHSAHLSVSINGQSHGYFTCSRGVRQGDPLSPLLFCLAEDVLSRSISYLVSQGSFSLIKGTRNYKIPSHSFYADDLLLFCKGHISGLKAIKDLFDKYALESGQVISNSKSTIYSGSISNGRLNSIVNLLNFNLGSLPFFYLGVPIFKGKPKSCHLQPVADRIKLKLSAWKASLLSIAGRVQLVRSVIQSMLIYSISLYSWPVTLLKDIEKCIRNFIWSGDIVKRKLVTISWKKICRPYSQGGLNLRSLTTLNSSTNLSLCWSLLHSQASWALLLKDRVLRGNRIINHHIYSSIWCGIKDEFSVIMDNSIWLLGDGNDINFWNDNWSGIRLCELLNIPEHIRPFLSSKVSDFIVNGRWTIPPLLQQVYPNLLSIISPVLIPFELSQDLLLWKHTDNGDLQQKEAYMFKMQQFQDLDWAKYIWCQDIPPSKSLFVWRLMHGKVPTDDNLMLRGCNIPSMCNFCNNHVESSFHIFFQCDFAVKLWSWLAGCLNVVIQFTSLGDMWKRCDLNWSPQSRVTIIAAIINLINTIWLARNQARFNNNFISWRSAIDMIISNTALSGNNTSKLSSNSIRDFTLLKIFRISIHPPKTLSLKEIIWQPPPLNWIKCNVDGASNLSGLAACGGVFRDHNGDFSFAYAEPLGRESAYFAELCGAIMAIEFAFAKGWFNLWLESDSSLVISAFKNPTRPVAWSLRNRWKNVLFMLSQMNCIVTHIFREGNVAADLISKHGLSSLSSVIWNTPPLFINDCLSCNKLGMPSFRICSS</sequence>
<dbReference type="InterPro" id="IPR043502">
    <property type="entry name" value="DNA/RNA_pol_sf"/>
</dbReference>
<organism evidence="2 3">
    <name type="scientific">Trifolium medium</name>
    <dbReference type="NCBI Taxonomy" id="97028"/>
    <lineage>
        <taxon>Eukaryota</taxon>
        <taxon>Viridiplantae</taxon>
        <taxon>Streptophyta</taxon>
        <taxon>Embryophyta</taxon>
        <taxon>Tracheophyta</taxon>
        <taxon>Spermatophyta</taxon>
        <taxon>Magnoliopsida</taxon>
        <taxon>eudicotyledons</taxon>
        <taxon>Gunneridae</taxon>
        <taxon>Pentapetalae</taxon>
        <taxon>rosids</taxon>
        <taxon>fabids</taxon>
        <taxon>Fabales</taxon>
        <taxon>Fabaceae</taxon>
        <taxon>Papilionoideae</taxon>
        <taxon>50 kb inversion clade</taxon>
        <taxon>NPAAA clade</taxon>
        <taxon>Hologalegina</taxon>
        <taxon>IRL clade</taxon>
        <taxon>Trifolieae</taxon>
        <taxon>Trifolium</taxon>
    </lineage>
</organism>
<dbReference type="PROSITE" id="PS50878">
    <property type="entry name" value="RT_POL"/>
    <property type="match status" value="1"/>
</dbReference>
<dbReference type="SUPFAM" id="SSF56672">
    <property type="entry name" value="DNA/RNA polymerases"/>
    <property type="match status" value="1"/>
</dbReference>
<dbReference type="GO" id="GO:0004523">
    <property type="term" value="F:RNA-DNA hybrid ribonuclease activity"/>
    <property type="evidence" value="ECO:0007669"/>
    <property type="project" value="InterPro"/>
</dbReference>
<dbReference type="AlphaFoldDB" id="A0A392M0N9"/>
<dbReference type="Pfam" id="PF13456">
    <property type="entry name" value="RVT_3"/>
    <property type="match status" value="1"/>
</dbReference>
<feature type="domain" description="Reverse transcriptase" evidence="1">
    <location>
        <begin position="116"/>
        <end position="395"/>
    </location>
</feature>
<dbReference type="Proteomes" id="UP000265520">
    <property type="component" value="Unassembled WGS sequence"/>
</dbReference>
<dbReference type="EMBL" id="LXQA010001179">
    <property type="protein sequence ID" value="MCH80548.1"/>
    <property type="molecule type" value="Genomic_DNA"/>
</dbReference>
<dbReference type="CDD" id="cd06222">
    <property type="entry name" value="RNase_H_like"/>
    <property type="match status" value="1"/>
</dbReference>
<dbReference type="InterPro" id="IPR026960">
    <property type="entry name" value="RVT-Znf"/>
</dbReference>